<accession>A0ABX2LQ25</accession>
<keyword evidence="5" id="KW-1185">Reference proteome</keyword>
<dbReference type="Proteomes" id="UP001016761">
    <property type="component" value="Unassembled WGS sequence"/>
</dbReference>
<comment type="caution">
    <text evidence="4">The sequence shown here is derived from an EMBL/GenBank/DDBJ whole genome shotgun (WGS) entry which is preliminary data.</text>
</comment>
<keyword evidence="2" id="KW-1133">Transmembrane helix</keyword>
<proteinExistence type="predicted"/>
<evidence type="ECO:0000256" key="1">
    <source>
        <dbReference type="SAM" id="MobiDB-lite"/>
    </source>
</evidence>
<dbReference type="NCBIfam" id="TIGR02537">
    <property type="entry name" value="arch_flag_Nterm"/>
    <property type="match status" value="1"/>
</dbReference>
<dbReference type="InterPro" id="IPR013373">
    <property type="entry name" value="Flagellin/pilin_N_arc"/>
</dbReference>
<dbReference type="InterPro" id="IPR012859">
    <property type="entry name" value="Pilin_N_archaeal"/>
</dbReference>
<evidence type="ECO:0000259" key="3">
    <source>
        <dbReference type="Pfam" id="PF07790"/>
    </source>
</evidence>
<keyword evidence="2" id="KW-0472">Membrane</keyword>
<sequence>MATNTQRAISPVIGTVALLIITVLLAATVAGFVLMMDMPTEPSFETTDEPDAPTADFSASASRTATTLEHVGGDRLDAARVTIVTADGTQSWGDGEIQEGDRVSVSGDVERVEWSDGERTVVLAEFGE</sequence>
<evidence type="ECO:0000313" key="4">
    <source>
        <dbReference type="EMBL" id="NUC75001.1"/>
    </source>
</evidence>
<dbReference type="Pfam" id="PF07790">
    <property type="entry name" value="Pilin_N"/>
    <property type="match status" value="1"/>
</dbReference>
<dbReference type="RefSeq" id="WP_174682839.1">
    <property type="nucleotide sequence ID" value="NZ_JABUQZ010000003.1"/>
</dbReference>
<organism evidence="4 5">
    <name type="scientific">Haloterrigena gelatinilytica</name>
    <dbReference type="NCBI Taxonomy" id="2741724"/>
    <lineage>
        <taxon>Archaea</taxon>
        <taxon>Methanobacteriati</taxon>
        <taxon>Methanobacteriota</taxon>
        <taxon>Stenosarchaea group</taxon>
        <taxon>Halobacteria</taxon>
        <taxon>Halobacteriales</taxon>
        <taxon>Natrialbaceae</taxon>
        <taxon>Haloterrigena</taxon>
    </lineage>
</organism>
<evidence type="ECO:0000256" key="2">
    <source>
        <dbReference type="SAM" id="Phobius"/>
    </source>
</evidence>
<name>A0ABX2LQ25_9EURY</name>
<reference evidence="4 5" key="1">
    <citation type="submission" date="2020-06" db="EMBL/GenBank/DDBJ databases">
        <title>Haloterrigena sp. nov., an extremely halophilic archaeon isolated from a saline sediment.</title>
        <authorList>
            <person name="Liu B.-B."/>
        </authorList>
    </citation>
    <scope>NUCLEOTIDE SEQUENCE [LARGE SCALE GENOMIC DNA]</scope>
    <source>
        <strain evidence="4 5">SYSU A558-1</strain>
    </source>
</reference>
<keyword evidence="2" id="KW-0812">Transmembrane</keyword>
<feature type="region of interest" description="Disordered" evidence="1">
    <location>
        <begin position="40"/>
        <end position="63"/>
    </location>
</feature>
<protein>
    <submittedName>
        <fullName evidence="4">Type IV pilin N-terminal domain-containing protein</fullName>
    </submittedName>
</protein>
<evidence type="ECO:0000313" key="5">
    <source>
        <dbReference type="Proteomes" id="UP001016761"/>
    </source>
</evidence>
<gene>
    <name evidence="4" type="ORF">HTZ84_22310</name>
</gene>
<feature type="transmembrane region" description="Helical" evidence="2">
    <location>
        <begin position="12"/>
        <end position="34"/>
    </location>
</feature>
<dbReference type="EMBL" id="JABUQZ010000003">
    <property type="protein sequence ID" value="NUC75001.1"/>
    <property type="molecule type" value="Genomic_DNA"/>
</dbReference>
<feature type="domain" description="Archaeal Type IV pilin N-terminal" evidence="3">
    <location>
        <begin position="7"/>
        <end position="86"/>
    </location>
</feature>